<protein>
    <submittedName>
        <fullName evidence="1">Uncharacterized protein</fullName>
    </submittedName>
</protein>
<dbReference type="EMBL" id="CM031812">
    <property type="protein sequence ID" value="KAG6657857.1"/>
    <property type="molecule type" value="Genomic_DNA"/>
</dbReference>
<organism evidence="1 2">
    <name type="scientific">Carya illinoinensis</name>
    <name type="common">Pecan</name>
    <dbReference type="NCBI Taxonomy" id="32201"/>
    <lineage>
        <taxon>Eukaryota</taxon>
        <taxon>Viridiplantae</taxon>
        <taxon>Streptophyta</taxon>
        <taxon>Embryophyta</taxon>
        <taxon>Tracheophyta</taxon>
        <taxon>Spermatophyta</taxon>
        <taxon>Magnoliopsida</taxon>
        <taxon>eudicotyledons</taxon>
        <taxon>Gunneridae</taxon>
        <taxon>Pentapetalae</taxon>
        <taxon>rosids</taxon>
        <taxon>fabids</taxon>
        <taxon>Fagales</taxon>
        <taxon>Juglandaceae</taxon>
        <taxon>Carya</taxon>
    </lineage>
</organism>
<dbReference type="EMBL" id="CM031812">
    <property type="protein sequence ID" value="KAG6657854.1"/>
    <property type="molecule type" value="Genomic_DNA"/>
</dbReference>
<dbReference type="EMBL" id="CM031812">
    <property type="protein sequence ID" value="KAG6657851.1"/>
    <property type="molecule type" value="Genomic_DNA"/>
</dbReference>
<evidence type="ECO:0000313" key="1">
    <source>
        <dbReference type="EMBL" id="KAG6657856.1"/>
    </source>
</evidence>
<keyword evidence="2" id="KW-1185">Reference proteome</keyword>
<proteinExistence type="predicted"/>
<accession>A0A8T1QTS0</accession>
<reference evidence="1" key="1">
    <citation type="submission" date="2020-12" db="EMBL/GenBank/DDBJ databases">
        <title>WGS assembly of Carya illinoinensis cv. Pawnee.</title>
        <authorList>
            <person name="Platts A."/>
            <person name="Shu S."/>
            <person name="Wright S."/>
            <person name="Barry K."/>
            <person name="Edger P."/>
            <person name="Pires J.C."/>
            <person name="Schmutz J."/>
        </authorList>
    </citation>
    <scope>NUCLEOTIDE SEQUENCE</scope>
    <source>
        <tissue evidence="1">Leaf</tissue>
    </source>
</reference>
<comment type="caution">
    <text evidence="1">The sequence shown here is derived from an EMBL/GenBank/DDBJ whole genome shotgun (WGS) entry which is preliminary data.</text>
</comment>
<gene>
    <name evidence="1" type="ORF">CIPAW_04G119400</name>
</gene>
<evidence type="ECO:0000313" key="2">
    <source>
        <dbReference type="Proteomes" id="UP000811609"/>
    </source>
</evidence>
<sequence length="59" mass="7053">MLYKLLARTRVFRIYTRGMEQRTLGNNLDDWIGLEIIFSCSKLSGRILYFRRAEPGNIW</sequence>
<name>A0A8T1QTS0_CARIL</name>
<dbReference type="EMBL" id="CM031812">
    <property type="protein sequence ID" value="KAG6657856.1"/>
    <property type="molecule type" value="Genomic_DNA"/>
</dbReference>
<dbReference type="Proteomes" id="UP000811609">
    <property type="component" value="Chromosome 4"/>
</dbReference>
<dbReference type="AlphaFoldDB" id="A0A8T1QTS0"/>